<evidence type="ECO:0000313" key="3">
    <source>
        <dbReference type="Proteomes" id="UP001498421"/>
    </source>
</evidence>
<proteinExistence type="predicted"/>
<evidence type="ECO:0000256" key="1">
    <source>
        <dbReference type="SAM" id="MobiDB-lite"/>
    </source>
</evidence>
<gene>
    <name evidence="2" type="ORF">QQZ08_005914</name>
</gene>
<organism evidence="2 3">
    <name type="scientific">Neonectria magnoliae</name>
    <dbReference type="NCBI Taxonomy" id="2732573"/>
    <lineage>
        <taxon>Eukaryota</taxon>
        <taxon>Fungi</taxon>
        <taxon>Dikarya</taxon>
        <taxon>Ascomycota</taxon>
        <taxon>Pezizomycotina</taxon>
        <taxon>Sordariomycetes</taxon>
        <taxon>Hypocreomycetidae</taxon>
        <taxon>Hypocreales</taxon>
        <taxon>Nectriaceae</taxon>
        <taxon>Neonectria</taxon>
    </lineage>
</organism>
<name>A0ABR1I3L5_9HYPO</name>
<comment type="caution">
    <text evidence="2">The sequence shown here is derived from an EMBL/GenBank/DDBJ whole genome shotgun (WGS) entry which is preliminary data.</text>
</comment>
<reference evidence="2 3" key="1">
    <citation type="journal article" date="2025" name="Microbiol. Resour. Announc.">
        <title>Draft genome sequences for Neonectria magnoliae and Neonectria punicea, canker pathogens of Liriodendron tulipifera and Acer saccharum in West Virginia.</title>
        <authorList>
            <person name="Petronek H.M."/>
            <person name="Kasson M.T."/>
            <person name="Metheny A.M."/>
            <person name="Stauder C.M."/>
            <person name="Lovett B."/>
            <person name="Lynch S.C."/>
            <person name="Garnas J.R."/>
            <person name="Kasson L.R."/>
            <person name="Stajich J.E."/>
        </authorList>
    </citation>
    <scope>NUCLEOTIDE SEQUENCE [LARGE SCALE GENOMIC DNA]</scope>
    <source>
        <strain evidence="2 3">NRRL 64651</strain>
    </source>
</reference>
<sequence>MSRSALRSCSLLGLIPKKSRRNKKLVHRRRAETEQPDIVPPTVPISAAPNYHALPKFNPGLARLYAKLEAQAARVCGSYGRGPHAPVGK</sequence>
<dbReference type="Proteomes" id="UP001498421">
    <property type="component" value="Unassembled WGS sequence"/>
</dbReference>
<accession>A0ABR1I3L5</accession>
<protein>
    <submittedName>
        <fullName evidence="2">Uncharacterized protein</fullName>
    </submittedName>
</protein>
<keyword evidence="3" id="KW-1185">Reference proteome</keyword>
<dbReference type="EMBL" id="JAZAVK010000051">
    <property type="protein sequence ID" value="KAK7427639.1"/>
    <property type="molecule type" value="Genomic_DNA"/>
</dbReference>
<feature type="region of interest" description="Disordered" evidence="1">
    <location>
        <begin position="20"/>
        <end position="41"/>
    </location>
</feature>
<feature type="compositionally biased region" description="Basic residues" evidence="1">
    <location>
        <begin position="20"/>
        <end position="30"/>
    </location>
</feature>
<evidence type="ECO:0000313" key="2">
    <source>
        <dbReference type="EMBL" id="KAK7427639.1"/>
    </source>
</evidence>